<dbReference type="InterPro" id="IPR013785">
    <property type="entry name" value="Aldolase_TIM"/>
</dbReference>
<dbReference type="RefSeq" id="WP_092860762.1">
    <property type="nucleotide sequence ID" value="NZ_FOQH01000006.1"/>
</dbReference>
<dbReference type="PROSITE" id="PS00159">
    <property type="entry name" value="ALDOLASE_KDPG_KHG_1"/>
    <property type="match status" value="1"/>
</dbReference>
<dbReference type="CDD" id="cd00452">
    <property type="entry name" value="KDPG_aldolase"/>
    <property type="match status" value="1"/>
</dbReference>
<dbReference type="OrthoDB" id="9805177at2"/>
<keyword evidence="7" id="KW-0704">Schiff base</keyword>
<evidence type="ECO:0000256" key="4">
    <source>
        <dbReference type="ARBA" id="ARBA00011233"/>
    </source>
</evidence>
<keyword evidence="8" id="KW-0119">Carbohydrate metabolism</keyword>
<dbReference type="PROSITE" id="PS00160">
    <property type="entry name" value="ALDOLASE_KDPG_KHG_2"/>
    <property type="match status" value="1"/>
</dbReference>
<reference evidence="9 10" key="1">
    <citation type="submission" date="2016-10" db="EMBL/GenBank/DDBJ databases">
        <authorList>
            <person name="de Groot N.N."/>
        </authorList>
    </citation>
    <scope>NUCLEOTIDE SEQUENCE [LARGE SCALE GENOMIC DNA]</scope>
    <source>
        <strain evidence="9 10">CGMCC 1.11030</strain>
    </source>
</reference>
<name>A0A1I3I308_9RHOB</name>
<dbReference type="STRING" id="1114924.SAMN05216258_106310"/>
<dbReference type="SUPFAM" id="SSF51569">
    <property type="entry name" value="Aldolase"/>
    <property type="match status" value="1"/>
</dbReference>
<comment type="similarity">
    <text evidence="3">Belongs to the KHG/KDPG aldolase family.</text>
</comment>
<dbReference type="PANTHER" id="PTHR30246">
    <property type="entry name" value="2-KETO-3-DEOXY-6-PHOSPHOGLUCONATE ALDOLASE"/>
    <property type="match status" value="1"/>
</dbReference>
<evidence type="ECO:0000256" key="5">
    <source>
        <dbReference type="ARBA" id="ARBA00013063"/>
    </source>
</evidence>
<evidence type="ECO:0000313" key="10">
    <source>
        <dbReference type="Proteomes" id="UP000199377"/>
    </source>
</evidence>
<sequence length="207" mass="20663">MKIEDVCRLAPVVPVLIVEELAHAAPLARALSAGGLKALEVTLRTPCALDAIRAMVDAAPDAVVGAGTLMTPADVYAAVEAGARFGVSPGLSNRVLDAAEDAGLPMLPGVATPSEAMAGMERGLTHLKFFPAEANGGAPVLKAWASPLAGVSFCPTGGIGLGNAKDYLGLSNVVCVGGSWVAPAKLMAAGDWAGIETLAAEAAALPV</sequence>
<dbReference type="Pfam" id="PF01081">
    <property type="entry name" value="Aldolase"/>
    <property type="match status" value="1"/>
</dbReference>
<dbReference type="Gene3D" id="3.20.20.70">
    <property type="entry name" value="Aldolase class I"/>
    <property type="match status" value="1"/>
</dbReference>
<proteinExistence type="inferred from homology"/>
<evidence type="ECO:0000256" key="6">
    <source>
        <dbReference type="ARBA" id="ARBA00023239"/>
    </source>
</evidence>
<evidence type="ECO:0000256" key="3">
    <source>
        <dbReference type="ARBA" id="ARBA00006906"/>
    </source>
</evidence>
<dbReference type="EMBL" id="FOQH01000006">
    <property type="protein sequence ID" value="SFI42230.1"/>
    <property type="molecule type" value="Genomic_DNA"/>
</dbReference>
<comment type="subunit">
    <text evidence="4">Homotrimer.</text>
</comment>
<dbReference type="InterPro" id="IPR000887">
    <property type="entry name" value="Aldlse_KDPG_KHG"/>
</dbReference>
<evidence type="ECO:0000313" key="9">
    <source>
        <dbReference type="EMBL" id="SFI42230.1"/>
    </source>
</evidence>
<evidence type="ECO:0000256" key="7">
    <source>
        <dbReference type="ARBA" id="ARBA00023270"/>
    </source>
</evidence>
<dbReference type="InterPro" id="IPR031338">
    <property type="entry name" value="KDPG/KHG_AS_2"/>
</dbReference>
<organism evidence="9 10">
    <name type="scientific">Albimonas pacifica</name>
    <dbReference type="NCBI Taxonomy" id="1114924"/>
    <lineage>
        <taxon>Bacteria</taxon>
        <taxon>Pseudomonadati</taxon>
        <taxon>Pseudomonadota</taxon>
        <taxon>Alphaproteobacteria</taxon>
        <taxon>Rhodobacterales</taxon>
        <taxon>Paracoccaceae</taxon>
        <taxon>Albimonas</taxon>
    </lineage>
</organism>
<protein>
    <recommendedName>
        <fullName evidence="5">2-dehydro-3-deoxy-phosphogluconate aldolase</fullName>
        <ecNumber evidence="5">4.1.2.14</ecNumber>
    </recommendedName>
</protein>
<dbReference type="NCBIfam" id="TIGR01182">
    <property type="entry name" value="eda"/>
    <property type="match status" value="1"/>
</dbReference>
<evidence type="ECO:0000256" key="8">
    <source>
        <dbReference type="ARBA" id="ARBA00023277"/>
    </source>
</evidence>
<keyword evidence="6" id="KW-0456">Lyase</keyword>
<dbReference type="Proteomes" id="UP000199377">
    <property type="component" value="Unassembled WGS sequence"/>
</dbReference>
<accession>A0A1I3I308</accession>
<evidence type="ECO:0000256" key="2">
    <source>
        <dbReference type="ARBA" id="ARBA00004736"/>
    </source>
</evidence>
<keyword evidence="10" id="KW-1185">Reference proteome</keyword>
<dbReference type="AlphaFoldDB" id="A0A1I3I308"/>
<evidence type="ECO:0000256" key="1">
    <source>
        <dbReference type="ARBA" id="ARBA00000654"/>
    </source>
</evidence>
<dbReference type="GO" id="GO:0008675">
    <property type="term" value="F:2-dehydro-3-deoxy-phosphogluconate aldolase activity"/>
    <property type="evidence" value="ECO:0007669"/>
    <property type="project" value="UniProtKB-EC"/>
</dbReference>
<comment type="catalytic activity">
    <reaction evidence="1">
        <text>2-dehydro-3-deoxy-6-phospho-D-gluconate = D-glyceraldehyde 3-phosphate + pyruvate</text>
        <dbReference type="Rhea" id="RHEA:17089"/>
        <dbReference type="ChEBI" id="CHEBI:15361"/>
        <dbReference type="ChEBI" id="CHEBI:57569"/>
        <dbReference type="ChEBI" id="CHEBI:59776"/>
        <dbReference type="EC" id="4.1.2.14"/>
    </reaction>
</comment>
<comment type="pathway">
    <text evidence="2">Carbohydrate acid metabolism; 2-dehydro-3-deoxy-D-gluconate degradation; D-glyceraldehyde 3-phosphate and pyruvate from 2-dehydro-3-deoxy-D-gluconate: step 2/2.</text>
</comment>
<gene>
    <name evidence="9" type="ORF">SAMN05216258_106310</name>
</gene>
<dbReference type="PANTHER" id="PTHR30246:SF1">
    <property type="entry name" value="2-DEHYDRO-3-DEOXY-6-PHOSPHOGALACTONATE ALDOLASE-RELATED"/>
    <property type="match status" value="1"/>
</dbReference>
<dbReference type="InterPro" id="IPR031337">
    <property type="entry name" value="KDPG/KHG_AS_1"/>
</dbReference>
<dbReference type="NCBIfam" id="NF004325">
    <property type="entry name" value="PRK05718.1"/>
    <property type="match status" value="1"/>
</dbReference>
<dbReference type="EC" id="4.1.2.14" evidence="5"/>